<dbReference type="AlphaFoldDB" id="A0A1H9LXA2"/>
<organism evidence="5 6">
    <name type="scientific">Pedobacter rhizosphaerae</name>
    <dbReference type="NCBI Taxonomy" id="390241"/>
    <lineage>
        <taxon>Bacteria</taxon>
        <taxon>Pseudomonadati</taxon>
        <taxon>Bacteroidota</taxon>
        <taxon>Sphingobacteriia</taxon>
        <taxon>Sphingobacteriales</taxon>
        <taxon>Sphingobacteriaceae</taxon>
        <taxon>Pedobacter</taxon>
    </lineage>
</organism>
<feature type="signal peptide" evidence="3">
    <location>
        <begin position="1"/>
        <end position="18"/>
    </location>
</feature>
<accession>A0A1H9LXA2</accession>
<feature type="chain" id="PRO_5011594243" evidence="3">
    <location>
        <begin position="19"/>
        <end position="951"/>
    </location>
</feature>
<dbReference type="OrthoDB" id="9812921at2"/>
<keyword evidence="6" id="KW-1185">Reference proteome</keyword>
<dbReference type="GO" id="GO:0004177">
    <property type="term" value="F:aminopeptidase activity"/>
    <property type="evidence" value="ECO:0007669"/>
    <property type="project" value="UniProtKB-KW"/>
</dbReference>
<dbReference type="Gene3D" id="3.40.50.1820">
    <property type="entry name" value="alpha/beta hydrolase"/>
    <property type="match status" value="1"/>
</dbReference>
<dbReference type="Proteomes" id="UP000199572">
    <property type="component" value="Unassembled WGS sequence"/>
</dbReference>
<feature type="region of interest" description="Disordered" evidence="2">
    <location>
        <begin position="160"/>
        <end position="179"/>
    </location>
</feature>
<evidence type="ECO:0000259" key="4">
    <source>
        <dbReference type="Pfam" id="PF00326"/>
    </source>
</evidence>
<dbReference type="GO" id="GO:0006508">
    <property type="term" value="P:proteolysis"/>
    <property type="evidence" value="ECO:0007669"/>
    <property type="project" value="InterPro"/>
</dbReference>
<dbReference type="InterPro" id="IPR029058">
    <property type="entry name" value="AB_hydrolase_fold"/>
</dbReference>
<name>A0A1H9LXA2_9SPHI</name>
<protein>
    <submittedName>
        <fullName evidence="5">Dipeptidyl aminopeptidase/acylaminoacyl peptidase</fullName>
    </submittedName>
</protein>
<dbReference type="SUPFAM" id="SSF53474">
    <property type="entry name" value="alpha/beta-Hydrolases"/>
    <property type="match status" value="1"/>
</dbReference>
<dbReference type="GO" id="GO:0004252">
    <property type="term" value="F:serine-type endopeptidase activity"/>
    <property type="evidence" value="ECO:0007669"/>
    <property type="project" value="TreeGrafter"/>
</dbReference>
<reference evidence="5 6" key="1">
    <citation type="submission" date="2016-10" db="EMBL/GenBank/DDBJ databases">
        <authorList>
            <person name="de Groot N.N."/>
        </authorList>
    </citation>
    <scope>NUCLEOTIDE SEQUENCE [LARGE SCALE GENOMIC DNA]</scope>
    <source>
        <strain evidence="5 6">DSM 18610</strain>
    </source>
</reference>
<keyword evidence="1" id="KW-0378">Hydrolase</keyword>
<proteinExistence type="predicted"/>
<evidence type="ECO:0000313" key="6">
    <source>
        <dbReference type="Proteomes" id="UP000199572"/>
    </source>
</evidence>
<keyword evidence="3" id="KW-0732">Signal</keyword>
<dbReference type="PANTHER" id="PTHR42776:SF4">
    <property type="entry name" value="ACYLAMINO-ACID-RELEASING ENZYME"/>
    <property type="match status" value="1"/>
</dbReference>
<dbReference type="SUPFAM" id="SSF82171">
    <property type="entry name" value="DPP6 N-terminal domain-like"/>
    <property type="match status" value="1"/>
</dbReference>
<dbReference type="Gene3D" id="2.120.10.30">
    <property type="entry name" value="TolB, C-terminal domain"/>
    <property type="match status" value="1"/>
</dbReference>
<dbReference type="EMBL" id="FOGG01000005">
    <property type="protein sequence ID" value="SER16086.1"/>
    <property type="molecule type" value="Genomic_DNA"/>
</dbReference>
<evidence type="ECO:0000256" key="1">
    <source>
        <dbReference type="ARBA" id="ARBA00022801"/>
    </source>
</evidence>
<dbReference type="RefSeq" id="WP_090882152.1">
    <property type="nucleotide sequence ID" value="NZ_FOGG01000005.1"/>
</dbReference>
<evidence type="ECO:0000256" key="3">
    <source>
        <dbReference type="SAM" id="SignalP"/>
    </source>
</evidence>
<dbReference type="PANTHER" id="PTHR42776">
    <property type="entry name" value="SERINE PEPTIDASE S9 FAMILY MEMBER"/>
    <property type="match status" value="1"/>
</dbReference>
<keyword evidence="5" id="KW-0645">Protease</keyword>
<sequence length="951" mass="107135">MQKRLTIILFFIVSFAYAQKKPLDHTVYDTWESVGTKQLSNNGQWAMYGVLQQEGDAQLYLSNLKTNTKITVPRGINPQFSNDSKFAAFNIRPFNKDIRQAKIKKKKADEMPKDSLGIANLTTATVTKVARVKSYKFPEEGFGVMAYLLDKLDTAKNAAKPVDKKDGNEDFADEPAGKAKTEEGTDLIVKNLTTGVDKTYKYVTDYAFSKDGKQLVFACSGSKKDKTAAQGVFLLNTEKGTLKTLIKGKGSFKGFTFDEENEHLAFVGEQSPEKQEIKDWNVYYTSPTIDTAQIIVDFDMPGLPAKWSVSGDGKVTFSKDGKKLFFGIAPVKKAKDTTIVDFEVAKVDIWNYKDDYLQPMQLRNVERDSKKSYLSVIDVYSSDPKVIPLTDVKLPDASIIAEGDANFVLASTDFGRRVEAQWSGSTAKDYYLVDTKNGQRKKIIENLNGFASASPAGNYVLYFDRKTANWYTYAISTGKVTNLKEGSKVKFVEEDNDVPDFASPYGVATWTEDDKAVLIYDRYDIWSFSPDGKSAAKNITNGFGRENKITFRYERVIPETRLERNVDTKFVKANELVWLDGFNNDTKESGFYRKNVGSVKAPDLVVMAKVKYSDLLKAKDADVYIYDKASYVASPNVYVTTDFKTETKLTNTNPQQQNYNWGTAELVKWTTPKGYSSEGILYKPENFDPNKKYPMIVYFYEKLSDGLYTYHAPAPTPSRLNISFFVSNGYLVFAPDISYENGHPGQSAVEYINSGVESLKKNNWVDGSKIGIQGQSWGGYQVAYLITENNMYAAAWAGAPVVNMTSAYGGIRWESGMNRQFQYEKTQSRIGATLWEKPELYIENSPLFKFPKVNTPVVVMANDADGAVPWYQGIEMFTGLRRLGKPVWMLNYNGEAHNLVQRQNRKDIQIREQQFFDYYLKGAKAPAWMTSGVPATEKGKSWGFELTDDKP</sequence>
<evidence type="ECO:0000256" key="2">
    <source>
        <dbReference type="SAM" id="MobiDB-lite"/>
    </source>
</evidence>
<dbReference type="STRING" id="390241.SAMN04488023_1054"/>
<dbReference type="InterPro" id="IPR001375">
    <property type="entry name" value="Peptidase_S9_cat"/>
</dbReference>
<evidence type="ECO:0000313" key="5">
    <source>
        <dbReference type="EMBL" id="SER16086.1"/>
    </source>
</evidence>
<keyword evidence="5" id="KW-0031">Aminopeptidase</keyword>
<dbReference type="InterPro" id="IPR011042">
    <property type="entry name" value="6-blade_b-propeller_TolB-like"/>
</dbReference>
<dbReference type="Pfam" id="PF00326">
    <property type="entry name" value="Peptidase_S9"/>
    <property type="match status" value="1"/>
</dbReference>
<feature type="domain" description="Peptidase S9 prolyl oligopeptidase catalytic" evidence="4">
    <location>
        <begin position="742"/>
        <end position="921"/>
    </location>
</feature>
<gene>
    <name evidence="5" type="ORF">SAMN04488023_1054</name>
</gene>